<dbReference type="PANTHER" id="PTHR46445:SF3">
    <property type="entry name" value="RNA POLYMERASE II DEGRADATION FACTOR-LIKE PROTEIN (DUF1296)-RELATED"/>
    <property type="match status" value="1"/>
</dbReference>
<feature type="compositionally biased region" description="Gly residues" evidence="1">
    <location>
        <begin position="100"/>
        <end position="110"/>
    </location>
</feature>
<reference evidence="3" key="1">
    <citation type="submission" date="2019-03" db="EMBL/GenBank/DDBJ databases">
        <authorList>
            <person name="Mank J."/>
            <person name="Almeida P."/>
        </authorList>
    </citation>
    <scope>NUCLEOTIDE SEQUENCE</scope>
    <source>
        <strain evidence="3">78183</strain>
    </source>
</reference>
<feature type="region of interest" description="Disordered" evidence="1">
    <location>
        <begin position="1"/>
        <end position="24"/>
    </location>
</feature>
<feature type="compositionally biased region" description="Low complexity" evidence="1">
    <location>
        <begin position="9"/>
        <end position="22"/>
    </location>
</feature>
<name>A0A6N2M6J3_SALVM</name>
<evidence type="ECO:0000313" key="3">
    <source>
        <dbReference type="EMBL" id="VFU49721.1"/>
    </source>
</evidence>
<dbReference type="EMBL" id="CAADRP010001708">
    <property type="protein sequence ID" value="VFU49721.1"/>
    <property type="molecule type" value="Genomic_DNA"/>
</dbReference>
<dbReference type="InterPro" id="IPR009719">
    <property type="entry name" value="GIP1_N"/>
</dbReference>
<evidence type="ECO:0000256" key="1">
    <source>
        <dbReference type="SAM" id="MobiDB-lite"/>
    </source>
</evidence>
<proteinExistence type="predicted"/>
<organism evidence="3">
    <name type="scientific">Salix viminalis</name>
    <name type="common">Common osier</name>
    <name type="synonym">Basket willow</name>
    <dbReference type="NCBI Taxonomy" id="40686"/>
    <lineage>
        <taxon>Eukaryota</taxon>
        <taxon>Viridiplantae</taxon>
        <taxon>Streptophyta</taxon>
        <taxon>Embryophyta</taxon>
        <taxon>Tracheophyta</taxon>
        <taxon>Spermatophyta</taxon>
        <taxon>Magnoliopsida</taxon>
        <taxon>eudicotyledons</taxon>
        <taxon>Gunneridae</taxon>
        <taxon>Pentapetalae</taxon>
        <taxon>rosids</taxon>
        <taxon>fabids</taxon>
        <taxon>Malpighiales</taxon>
        <taxon>Salicaceae</taxon>
        <taxon>Saliceae</taxon>
        <taxon>Salix</taxon>
    </lineage>
</organism>
<feature type="compositionally biased region" description="Polar residues" evidence="1">
    <location>
        <begin position="143"/>
        <end position="155"/>
    </location>
</feature>
<feature type="domain" description="GBF-interacting protein 1 N-terminal" evidence="2">
    <location>
        <begin position="23"/>
        <end position="81"/>
    </location>
</feature>
<gene>
    <name evidence="3" type="ORF">SVIM_LOCUS328271</name>
</gene>
<feature type="compositionally biased region" description="Basic and acidic residues" evidence="1">
    <location>
        <begin position="68"/>
        <end position="90"/>
    </location>
</feature>
<dbReference type="PANTHER" id="PTHR46445">
    <property type="entry name" value="RNA POLYMERASE II DEGRADATION FACTOR-LIKE PROTEIN (DUF1296)"/>
    <property type="match status" value="1"/>
</dbReference>
<dbReference type="AlphaFoldDB" id="A0A6N2M6J3"/>
<accession>A0A6N2M6J3</accession>
<feature type="compositionally biased region" description="Polar residues" evidence="1">
    <location>
        <begin position="115"/>
        <end position="126"/>
    </location>
</feature>
<evidence type="ECO:0000259" key="2">
    <source>
        <dbReference type="Pfam" id="PF06972"/>
    </source>
</evidence>
<sequence length="162" mass="17472">MSGRGGGRVNNNNGKGNIGISGIPAASRKMVQSLKEIVNCPEPEIYAMLKECNMDPNEAVNRLLSQDPFHEVKSKREKKKENKDSTDPRPRGANNMSNRGGRGGGRGGPGRPAYFSSNESSTLHSKSSYKKENGANAYVGPSPSASGMAGNNINWQPPYHRK</sequence>
<dbReference type="InterPro" id="IPR009060">
    <property type="entry name" value="UBA-like_sf"/>
</dbReference>
<dbReference type="SUPFAM" id="SSF46934">
    <property type="entry name" value="UBA-like"/>
    <property type="match status" value="1"/>
</dbReference>
<protein>
    <recommendedName>
        <fullName evidence="2">GBF-interacting protein 1 N-terminal domain-containing protein</fullName>
    </recommendedName>
</protein>
<feature type="region of interest" description="Disordered" evidence="1">
    <location>
        <begin position="59"/>
        <end position="162"/>
    </location>
</feature>
<dbReference type="Pfam" id="PF06972">
    <property type="entry name" value="GIP1_N"/>
    <property type="match status" value="1"/>
</dbReference>